<dbReference type="Proteomes" id="UP000613208">
    <property type="component" value="Unassembled WGS sequence"/>
</dbReference>
<evidence type="ECO:0000313" key="1">
    <source>
        <dbReference type="EMBL" id="GFO86554.1"/>
    </source>
</evidence>
<dbReference type="RefSeq" id="WP_201312200.1">
    <property type="nucleotide sequence ID" value="NZ_BLYI01000067.1"/>
</dbReference>
<accession>A0A916Q8Z9</accession>
<dbReference type="EMBL" id="BLYI01000067">
    <property type="protein sequence ID" value="GFO86554.1"/>
    <property type="molecule type" value="Genomic_DNA"/>
</dbReference>
<name>A0A916Q8Z9_9FIRM</name>
<keyword evidence="2" id="KW-1185">Reference proteome</keyword>
<sequence>MKYRALKSFSGKIAMEKGEVRELKSSLASEYVACGFLEKMKAVRKKENK</sequence>
<reference evidence="1" key="1">
    <citation type="submission" date="2020-06" db="EMBL/GenBank/DDBJ databases">
        <title>Characterization of fructooligosaccharide metabolism and fructooligosaccharide-degrading enzymes in human commensal butyrate producers.</title>
        <authorList>
            <person name="Tanno H."/>
            <person name="Fujii T."/>
            <person name="Hirano K."/>
            <person name="Maeno S."/>
            <person name="Tonozuka T."/>
            <person name="Sakamoto M."/>
            <person name="Ohkuma M."/>
            <person name="Tochio T."/>
            <person name="Endo A."/>
        </authorList>
    </citation>
    <scope>NUCLEOTIDE SEQUENCE</scope>
    <source>
        <strain evidence="1">JCM 17466</strain>
    </source>
</reference>
<gene>
    <name evidence="1" type="ORF">ANBU17_29010</name>
</gene>
<protein>
    <submittedName>
        <fullName evidence="1">Uncharacterized protein</fullName>
    </submittedName>
</protein>
<proteinExistence type="predicted"/>
<comment type="caution">
    <text evidence="1">The sequence shown here is derived from an EMBL/GenBank/DDBJ whole genome shotgun (WGS) entry which is preliminary data.</text>
</comment>
<evidence type="ECO:0000313" key="2">
    <source>
        <dbReference type="Proteomes" id="UP000613208"/>
    </source>
</evidence>
<organism evidence="1 2">
    <name type="scientific">Anaerostipes butyraticus</name>
    <dbReference type="NCBI Taxonomy" id="645466"/>
    <lineage>
        <taxon>Bacteria</taxon>
        <taxon>Bacillati</taxon>
        <taxon>Bacillota</taxon>
        <taxon>Clostridia</taxon>
        <taxon>Lachnospirales</taxon>
        <taxon>Lachnospiraceae</taxon>
        <taxon>Anaerostipes</taxon>
    </lineage>
</organism>
<dbReference type="AlphaFoldDB" id="A0A916Q8Z9"/>